<evidence type="ECO:0000256" key="3">
    <source>
        <dbReference type="ARBA" id="ARBA00060902"/>
    </source>
</evidence>
<keyword evidence="6" id="KW-1185">Reference proteome</keyword>
<dbReference type="InterPro" id="IPR038606">
    <property type="entry name" value="To_sf"/>
</dbReference>
<dbReference type="AlphaFoldDB" id="A0A9P0HUJ6"/>
<evidence type="ECO:0000313" key="5">
    <source>
        <dbReference type="EMBL" id="CAH1407993.1"/>
    </source>
</evidence>
<protein>
    <submittedName>
        <fullName evidence="5">Uncharacterized protein</fullName>
    </submittedName>
</protein>
<feature type="chain" id="PRO_5040411780" evidence="4">
    <location>
        <begin position="18"/>
        <end position="245"/>
    </location>
</feature>
<proteinExistence type="inferred from homology"/>
<dbReference type="GO" id="GO:0007623">
    <property type="term" value="P:circadian rhythm"/>
    <property type="evidence" value="ECO:0007669"/>
    <property type="project" value="UniProtKB-ARBA"/>
</dbReference>
<keyword evidence="2" id="KW-0090">Biological rhythms</keyword>
<dbReference type="Gene3D" id="3.15.10.30">
    <property type="entry name" value="Haemolymph juvenile hormone binding protein"/>
    <property type="match status" value="1"/>
</dbReference>
<dbReference type="OrthoDB" id="8194225at2759"/>
<dbReference type="PANTHER" id="PTHR11008:SF32">
    <property type="entry name" value="CIRCADIAN CLOCK-CONTROLLED PROTEIN DAYWAKE-RELATED"/>
    <property type="match status" value="1"/>
</dbReference>
<keyword evidence="1 4" id="KW-0732">Signal</keyword>
<dbReference type="GO" id="GO:0005615">
    <property type="term" value="C:extracellular space"/>
    <property type="evidence" value="ECO:0007669"/>
    <property type="project" value="TreeGrafter"/>
</dbReference>
<dbReference type="EMBL" id="OV725083">
    <property type="protein sequence ID" value="CAH1407993.1"/>
    <property type="molecule type" value="Genomic_DNA"/>
</dbReference>
<name>A0A9P0HUJ6_NEZVI</name>
<evidence type="ECO:0000313" key="6">
    <source>
        <dbReference type="Proteomes" id="UP001152798"/>
    </source>
</evidence>
<feature type="signal peptide" evidence="4">
    <location>
        <begin position="1"/>
        <end position="17"/>
    </location>
</feature>
<organism evidence="5 6">
    <name type="scientific">Nezara viridula</name>
    <name type="common">Southern green stink bug</name>
    <name type="synonym">Cimex viridulus</name>
    <dbReference type="NCBI Taxonomy" id="85310"/>
    <lineage>
        <taxon>Eukaryota</taxon>
        <taxon>Metazoa</taxon>
        <taxon>Ecdysozoa</taxon>
        <taxon>Arthropoda</taxon>
        <taxon>Hexapoda</taxon>
        <taxon>Insecta</taxon>
        <taxon>Pterygota</taxon>
        <taxon>Neoptera</taxon>
        <taxon>Paraneoptera</taxon>
        <taxon>Hemiptera</taxon>
        <taxon>Heteroptera</taxon>
        <taxon>Panheteroptera</taxon>
        <taxon>Pentatomomorpha</taxon>
        <taxon>Pentatomoidea</taxon>
        <taxon>Pentatomidae</taxon>
        <taxon>Pentatominae</taxon>
        <taxon>Nezara</taxon>
    </lineage>
</organism>
<evidence type="ECO:0000256" key="4">
    <source>
        <dbReference type="SAM" id="SignalP"/>
    </source>
</evidence>
<evidence type="ECO:0000256" key="1">
    <source>
        <dbReference type="ARBA" id="ARBA00022729"/>
    </source>
</evidence>
<dbReference type="FunFam" id="3.15.10.30:FF:000001">
    <property type="entry name" value="Takeout-like protein 1"/>
    <property type="match status" value="1"/>
</dbReference>
<evidence type="ECO:0000256" key="2">
    <source>
        <dbReference type="ARBA" id="ARBA00023108"/>
    </source>
</evidence>
<comment type="similarity">
    <text evidence="3">Belongs to the TO family.</text>
</comment>
<dbReference type="InterPro" id="IPR010562">
    <property type="entry name" value="Haemolymph_juvenile_hormone-bd"/>
</dbReference>
<sequence length="245" mass="27124">MWNYLILVCSSLALSNAASLPASIQKCQNDDKLNDCIMENSKEAIAGLLKGIPSLGIPVLDPLKIEKIEQTTSGSRSVSMNFSLSDVELKGLKDAELVKSEFDTANKIIQFSIKIPQLVITSHYNLNGKFLVVPVTGSGKLMLTIDELDFTYSMNYNIEEKDGVEYVMPNFPGKLTYASKKVTPVFENLFNGDQDLGENFNKMVNENWQEWDAQVGPGIADALAQVIGTLLKRVTDAVPYKEMFL</sequence>
<dbReference type="SMART" id="SM00700">
    <property type="entry name" value="JHBP"/>
    <property type="match status" value="1"/>
</dbReference>
<dbReference type="Proteomes" id="UP001152798">
    <property type="component" value="Chromosome 7"/>
</dbReference>
<dbReference type="PANTHER" id="PTHR11008">
    <property type="entry name" value="PROTEIN TAKEOUT-LIKE PROTEIN"/>
    <property type="match status" value="1"/>
</dbReference>
<reference evidence="5" key="1">
    <citation type="submission" date="2022-01" db="EMBL/GenBank/DDBJ databases">
        <authorList>
            <person name="King R."/>
        </authorList>
    </citation>
    <scope>NUCLEOTIDE SEQUENCE</scope>
</reference>
<dbReference type="Pfam" id="PF06585">
    <property type="entry name" value="JHBP"/>
    <property type="match status" value="1"/>
</dbReference>
<gene>
    <name evidence="5" type="ORF">NEZAVI_LOCUS15600</name>
</gene>
<accession>A0A9P0HUJ6</accession>